<reference evidence="6 7" key="1">
    <citation type="submission" date="2017-02" db="EMBL/GenBank/DDBJ databases">
        <authorList>
            <person name="Peterson S.W."/>
        </authorList>
    </citation>
    <scope>NUCLEOTIDE SEQUENCE [LARGE SCALE GENOMIC DNA]</scope>
    <source>
        <strain evidence="6 7">LSP_Lj1</strain>
    </source>
</reference>
<proteinExistence type="inferred from homology"/>
<dbReference type="AlphaFoldDB" id="A0A1R4K5M2"/>
<gene>
    <name evidence="6" type="ORF">FM114_11610</name>
</gene>
<keyword evidence="1 4" id="KW-0489">Methyltransferase</keyword>
<dbReference type="GO" id="GO:0070475">
    <property type="term" value="P:rRNA base methylation"/>
    <property type="evidence" value="ECO:0007669"/>
    <property type="project" value="TreeGrafter"/>
</dbReference>
<organism evidence="6 7">
    <name type="scientific">Luteococcus japonicus LSP_Lj1</name>
    <dbReference type="NCBI Taxonomy" id="1255658"/>
    <lineage>
        <taxon>Bacteria</taxon>
        <taxon>Bacillati</taxon>
        <taxon>Actinomycetota</taxon>
        <taxon>Actinomycetes</taxon>
        <taxon>Propionibacteriales</taxon>
        <taxon>Propionibacteriaceae</taxon>
        <taxon>Luteococcus</taxon>
    </lineage>
</organism>
<evidence type="ECO:0000259" key="5">
    <source>
        <dbReference type="PROSITE" id="PS50926"/>
    </source>
</evidence>
<sequence>MMTEHSAPMTESCAPMTEPCTPTTELVEVEVGPVAHGGHCVARHDGRVIFVRHALPGERVLVRITDESHKRFWRGDVVEVLQASPDRVDPPCPVAGPGGCGGCDFQHVSAQGQRRLKAEVVREQLDHLAGIAWEPLVEAVEPLTGWRTRTRFAVDRPGDDEGGSQVPVVGMRAHRSHDLVSLPEQGCLIAAPGTPSPQQLEEVAAQGSSDEIRVVVPARGKPVTITTREQGAELVQELCGGHGYRVRADGFWQVHPRAAEILVGAAMEMLQPVAGESALDLYCGVGLFAGALADQGLDVMGVEQVDRAVRLARRNVPKARFISAPLAKALRKLPPAVDVIVLDPPRTGAGAQVVGHLAGLGARAIAYVACDPAALARDLRTFGEHGYRAEAIRAFDLFPMTHHVECVALLVKA</sequence>
<dbReference type="Proteomes" id="UP000188342">
    <property type="component" value="Unassembled WGS sequence"/>
</dbReference>
<evidence type="ECO:0000256" key="3">
    <source>
        <dbReference type="ARBA" id="ARBA00022691"/>
    </source>
</evidence>
<feature type="binding site" evidence="4">
    <location>
        <position position="282"/>
    </location>
    <ligand>
        <name>S-adenosyl-L-methionine</name>
        <dbReference type="ChEBI" id="CHEBI:59789"/>
    </ligand>
</feature>
<dbReference type="PROSITE" id="PS50926">
    <property type="entry name" value="TRAM"/>
    <property type="match status" value="1"/>
</dbReference>
<dbReference type="EMBL" id="FUKQ01000044">
    <property type="protein sequence ID" value="SJN39569.1"/>
    <property type="molecule type" value="Genomic_DNA"/>
</dbReference>
<dbReference type="PANTHER" id="PTHR11061">
    <property type="entry name" value="RNA M5U METHYLTRANSFERASE"/>
    <property type="match status" value="1"/>
</dbReference>
<feature type="binding site" evidence="4">
    <location>
        <position position="253"/>
    </location>
    <ligand>
        <name>S-adenosyl-L-methionine</name>
        <dbReference type="ChEBI" id="CHEBI:59789"/>
    </ligand>
</feature>
<dbReference type="PROSITE" id="PS51687">
    <property type="entry name" value="SAM_MT_RNA_M5U"/>
    <property type="match status" value="1"/>
</dbReference>
<dbReference type="PROSITE" id="PS01231">
    <property type="entry name" value="TRMA_2"/>
    <property type="match status" value="1"/>
</dbReference>
<feature type="binding site" evidence="4">
    <location>
        <position position="343"/>
    </location>
    <ligand>
        <name>S-adenosyl-L-methionine</name>
        <dbReference type="ChEBI" id="CHEBI:59789"/>
    </ligand>
</feature>
<feature type="binding site" evidence="4">
    <location>
        <position position="303"/>
    </location>
    <ligand>
        <name>S-adenosyl-L-methionine</name>
        <dbReference type="ChEBI" id="CHEBI:59789"/>
    </ligand>
</feature>
<evidence type="ECO:0000313" key="7">
    <source>
        <dbReference type="Proteomes" id="UP000188342"/>
    </source>
</evidence>
<feature type="domain" description="TRAM" evidence="5">
    <location>
        <begin position="20"/>
        <end position="79"/>
    </location>
</feature>
<dbReference type="Gene3D" id="3.40.50.150">
    <property type="entry name" value="Vaccinia Virus protein VP39"/>
    <property type="match status" value="2"/>
</dbReference>
<dbReference type="InterPro" id="IPR029063">
    <property type="entry name" value="SAM-dependent_MTases_sf"/>
</dbReference>
<protein>
    <submittedName>
        <fullName evidence="6">23S rRNA (Uracil-5-)-methyltransferase RumA</fullName>
        <ecNumber evidence="6">2.1.1.-</ecNumber>
    </submittedName>
</protein>
<evidence type="ECO:0000256" key="2">
    <source>
        <dbReference type="ARBA" id="ARBA00022679"/>
    </source>
</evidence>
<dbReference type="CDD" id="cd02440">
    <property type="entry name" value="AdoMet_MTases"/>
    <property type="match status" value="1"/>
</dbReference>
<dbReference type="STRING" id="1255658.FM114_11610"/>
<keyword evidence="2 4" id="KW-0808">Transferase</keyword>
<evidence type="ECO:0000256" key="1">
    <source>
        <dbReference type="ARBA" id="ARBA00022603"/>
    </source>
</evidence>
<dbReference type="EC" id="2.1.1.-" evidence="6"/>
<evidence type="ECO:0000256" key="4">
    <source>
        <dbReference type="PROSITE-ProRule" id="PRU01024"/>
    </source>
</evidence>
<dbReference type="Pfam" id="PF01938">
    <property type="entry name" value="TRAM"/>
    <property type="match status" value="1"/>
</dbReference>
<name>A0A1R4K5M2_9ACTN</name>
<dbReference type="InterPro" id="IPR012340">
    <property type="entry name" value="NA-bd_OB-fold"/>
</dbReference>
<dbReference type="SUPFAM" id="SSF53335">
    <property type="entry name" value="S-adenosyl-L-methionine-dependent methyltransferases"/>
    <property type="match status" value="1"/>
</dbReference>
<dbReference type="InterPro" id="IPR030391">
    <property type="entry name" value="MeTrfase_TrmA_CS"/>
</dbReference>
<dbReference type="InterPro" id="IPR002792">
    <property type="entry name" value="TRAM_dom"/>
</dbReference>
<accession>A0A1R4K5M2</accession>
<dbReference type="PANTHER" id="PTHR11061:SF30">
    <property type="entry name" value="TRNA (URACIL(54)-C(5))-METHYLTRANSFERASE"/>
    <property type="match status" value="1"/>
</dbReference>
<keyword evidence="7" id="KW-1185">Reference proteome</keyword>
<keyword evidence="3 4" id="KW-0949">S-adenosyl-L-methionine</keyword>
<comment type="similarity">
    <text evidence="4">Belongs to the class I-like SAM-binding methyltransferase superfamily. RNA M5U methyltransferase family.</text>
</comment>
<evidence type="ECO:0000313" key="6">
    <source>
        <dbReference type="EMBL" id="SJN39569.1"/>
    </source>
</evidence>
<dbReference type="Gene3D" id="2.40.50.140">
    <property type="entry name" value="Nucleic acid-binding proteins"/>
    <property type="match status" value="1"/>
</dbReference>
<dbReference type="Pfam" id="PF05958">
    <property type="entry name" value="tRNA_U5-meth_tr"/>
    <property type="match status" value="1"/>
</dbReference>
<dbReference type="SUPFAM" id="SSF50249">
    <property type="entry name" value="Nucleic acid-binding proteins"/>
    <property type="match status" value="1"/>
</dbReference>
<dbReference type="GO" id="GO:0070041">
    <property type="term" value="F:rRNA (uridine-C5-)-methyltransferase activity"/>
    <property type="evidence" value="ECO:0007669"/>
    <property type="project" value="TreeGrafter"/>
</dbReference>
<feature type="active site" description="Nucleophile" evidence="4">
    <location>
        <position position="370"/>
    </location>
</feature>
<dbReference type="InterPro" id="IPR010280">
    <property type="entry name" value="U5_MeTrfase_fam"/>
</dbReference>